<evidence type="ECO:0000259" key="2">
    <source>
        <dbReference type="Pfam" id="PF13088"/>
    </source>
</evidence>
<dbReference type="AlphaFoldDB" id="A0A5B9QNK5"/>
<evidence type="ECO:0000313" key="4">
    <source>
        <dbReference type="Proteomes" id="UP000325286"/>
    </source>
</evidence>
<dbReference type="PANTHER" id="PTHR43752:SF2">
    <property type="entry name" value="BNR_ASP-BOX REPEAT FAMILY PROTEIN"/>
    <property type="match status" value="1"/>
</dbReference>
<proteinExistence type="predicted"/>
<reference evidence="3 4" key="1">
    <citation type="submission" date="2019-08" db="EMBL/GenBank/DDBJ databases">
        <title>Deep-cultivation of Planctomycetes and their phenomic and genomic characterization uncovers novel biology.</title>
        <authorList>
            <person name="Wiegand S."/>
            <person name="Jogler M."/>
            <person name="Boedeker C."/>
            <person name="Pinto D."/>
            <person name="Vollmers J."/>
            <person name="Rivas-Marin E."/>
            <person name="Kohn T."/>
            <person name="Peeters S.H."/>
            <person name="Heuer A."/>
            <person name="Rast P."/>
            <person name="Oberbeckmann S."/>
            <person name="Bunk B."/>
            <person name="Jeske O."/>
            <person name="Meyerdierks A."/>
            <person name="Storesund J.E."/>
            <person name="Kallscheuer N."/>
            <person name="Luecker S."/>
            <person name="Lage O.M."/>
            <person name="Pohl T."/>
            <person name="Merkel B.J."/>
            <person name="Hornburger P."/>
            <person name="Mueller R.-W."/>
            <person name="Bruemmer F."/>
            <person name="Labrenz M."/>
            <person name="Spormann A.M."/>
            <person name="Op den Camp H."/>
            <person name="Overmann J."/>
            <person name="Amann R."/>
            <person name="Jetten M.S.M."/>
            <person name="Mascher T."/>
            <person name="Medema M.H."/>
            <person name="Devos D.P."/>
            <person name="Kaster A.-K."/>
            <person name="Ovreas L."/>
            <person name="Rohde M."/>
            <person name="Galperin M.Y."/>
            <person name="Jogler C."/>
        </authorList>
    </citation>
    <scope>NUCLEOTIDE SEQUENCE [LARGE SCALE GENOMIC DNA]</scope>
    <source>
        <strain evidence="3 4">UC8</strain>
    </source>
</reference>
<organism evidence="3 4">
    <name type="scientific">Roseimaritima ulvae</name>
    <dbReference type="NCBI Taxonomy" id="980254"/>
    <lineage>
        <taxon>Bacteria</taxon>
        <taxon>Pseudomonadati</taxon>
        <taxon>Planctomycetota</taxon>
        <taxon>Planctomycetia</taxon>
        <taxon>Pirellulales</taxon>
        <taxon>Pirellulaceae</taxon>
        <taxon>Roseimaritima</taxon>
    </lineage>
</organism>
<protein>
    <submittedName>
        <fullName evidence="3">BNR/Asp-box repeat protein</fullName>
    </submittedName>
</protein>
<dbReference type="OrthoDB" id="41724at2"/>
<dbReference type="CDD" id="cd15482">
    <property type="entry name" value="Sialidase_non-viral"/>
    <property type="match status" value="1"/>
</dbReference>
<dbReference type="Proteomes" id="UP000325286">
    <property type="component" value="Chromosome"/>
</dbReference>
<feature type="chain" id="PRO_5022833578" evidence="1">
    <location>
        <begin position="34"/>
        <end position="466"/>
    </location>
</feature>
<sequence length="466" mass="51845" precursor="true">MSQPVAFRRPAAPSPACLLLLPSLCLTFASSLAAQTADPETVLGDTTMPAAQHVSQTFPYGITGKTPPSLTKINYKGQPPYHKHRINLRVFQGCPQIEISEGGRLWATWFGSNVQAERAPFHHDQFSVISTSADDGKTWKEVFVFDPSELLGGGASDPMLWKDAQGRIRFIGLRNIDFKGKDEFATSAWEFTMLDPENEHTAWNAPRLLGNKNMSVMKPLIFPDGTILRSMDDFKLVGVPNKVRIRFLKEAVDGTPIFVSEMPVDNDAVFAEQMPIIRKDGSLFTFYRARKGQKFAESFDGGKSWQLGGYYPMQFSINTKCILKTLPSGRVMLVANDVQMKQVDGKNVYYYTDENGQQQELQKHKTARTRMTAFLSDDDGKTFPHKLLLCDEGQISYPSTTVGKDGAIYIVYDQGRGVIGQHTIFVSKISEADILAGKLVNEESYLNNIVSRPSDHGGGRRPGDKL</sequence>
<dbReference type="EMBL" id="CP042914">
    <property type="protein sequence ID" value="QEG39065.1"/>
    <property type="molecule type" value="Genomic_DNA"/>
</dbReference>
<keyword evidence="1" id="KW-0732">Signal</keyword>
<gene>
    <name evidence="3" type="ORF">UC8_10260</name>
</gene>
<evidence type="ECO:0000313" key="3">
    <source>
        <dbReference type="EMBL" id="QEG39065.1"/>
    </source>
</evidence>
<dbReference type="Gene3D" id="2.120.10.10">
    <property type="match status" value="1"/>
</dbReference>
<keyword evidence="4" id="KW-1185">Reference proteome</keyword>
<accession>A0A5B9QNK5</accession>
<dbReference type="PANTHER" id="PTHR43752">
    <property type="entry name" value="BNR/ASP-BOX REPEAT FAMILY PROTEIN"/>
    <property type="match status" value="1"/>
</dbReference>
<evidence type="ECO:0000256" key="1">
    <source>
        <dbReference type="SAM" id="SignalP"/>
    </source>
</evidence>
<dbReference type="RefSeq" id="WP_068142314.1">
    <property type="nucleotide sequence ID" value="NZ_CP042914.1"/>
</dbReference>
<dbReference type="Pfam" id="PF13088">
    <property type="entry name" value="BNR_2"/>
    <property type="match status" value="1"/>
</dbReference>
<dbReference type="KEGG" id="rul:UC8_10260"/>
<feature type="domain" description="Sialidase" evidence="2">
    <location>
        <begin position="103"/>
        <end position="410"/>
    </location>
</feature>
<dbReference type="SUPFAM" id="SSF50939">
    <property type="entry name" value="Sialidases"/>
    <property type="match status" value="1"/>
</dbReference>
<dbReference type="InterPro" id="IPR011040">
    <property type="entry name" value="Sialidase"/>
</dbReference>
<name>A0A5B9QNK5_9BACT</name>
<dbReference type="InterPro" id="IPR036278">
    <property type="entry name" value="Sialidase_sf"/>
</dbReference>
<feature type="signal peptide" evidence="1">
    <location>
        <begin position="1"/>
        <end position="33"/>
    </location>
</feature>